<reference evidence="1 2" key="1">
    <citation type="submission" date="2017-09" db="EMBL/GenBank/DDBJ databases">
        <title>Large-scale bioinformatics analysis of Bacillus genomes uncovers conserved roles of natural products in bacterial physiology.</title>
        <authorList>
            <consortium name="Agbiome Team Llc"/>
            <person name="Bleich R.M."/>
            <person name="Grubbs K.J."/>
            <person name="Santa Maria K.C."/>
            <person name="Allen S.E."/>
            <person name="Farag S."/>
            <person name="Shank E.A."/>
            <person name="Bowers A."/>
        </authorList>
    </citation>
    <scope>NUCLEOTIDE SEQUENCE [LARGE SCALE GENOMIC DNA]</scope>
    <source>
        <strain evidence="1 2">AFS009893</strain>
    </source>
</reference>
<dbReference type="AlphaFoldDB" id="A0A2B6JQU8"/>
<gene>
    <name evidence="1" type="ORF">CN613_15580</name>
</gene>
<protein>
    <submittedName>
        <fullName evidence="1">Peptidase M56</fullName>
    </submittedName>
</protein>
<sequence>MVSVSLIVFSMIGCTQAKSKPSNKESAKEETDMANIPINSKLDSFITESIISWNKERFNHTEKQFETHLLYGTEEVDGKIHVYLHSLLQGYKRETGDVAQAGHFLPVRVTVRKHGDEYVLEDYKEPYDGEQNEPSLRKMFPNKYADQALNVKNDTVHSLEKQMGQSVNKWLNEE</sequence>
<dbReference type="Proteomes" id="UP000219775">
    <property type="component" value="Unassembled WGS sequence"/>
</dbReference>
<accession>A0A2B6JQU8</accession>
<comment type="caution">
    <text evidence="1">The sequence shown here is derived from an EMBL/GenBank/DDBJ whole genome shotgun (WGS) entry which is preliminary data.</text>
</comment>
<evidence type="ECO:0000313" key="2">
    <source>
        <dbReference type="Proteomes" id="UP000219775"/>
    </source>
</evidence>
<organism evidence="1 2">
    <name type="scientific">Bacillus pseudomycoides</name>
    <dbReference type="NCBI Taxonomy" id="64104"/>
    <lineage>
        <taxon>Bacteria</taxon>
        <taxon>Bacillati</taxon>
        <taxon>Bacillota</taxon>
        <taxon>Bacilli</taxon>
        <taxon>Bacillales</taxon>
        <taxon>Bacillaceae</taxon>
        <taxon>Bacillus</taxon>
        <taxon>Bacillus cereus group</taxon>
    </lineage>
</organism>
<name>A0A2B6JQU8_9BACI</name>
<evidence type="ECO:0000313" key="1">
    <source>
        <dbReference type="EMBL" id="PEM68244.1"/>
    </source>
</evidence>
<dbReference type="EMBL" id="NUDP01000056">
    <property type="protein sequence ID" value="PEM68244.1"/>
    <property type="molecule type" value="Genomic_DNA"/>
</dbReference>
<proteinExistence type="predicted"/>